<dbReference type="GO" id="GO:0047371">
    <property type="term" value="F:butyrate-acetoacetate CoA-transferase activity"/>
    <property type="evidence" value="ECO:0007669"/>
    <property type="project" value="UniProtKB-EC"/>
</dbReference>
<dbReference type="SUPFAM" id="SSF100950">
    <property type="entry name" value="NagB/RpiA/CoA transferase-like"/>
    <property type="match status" value="1"/>
</dbReference>
<dbReference type="RefSeq" id="WP_093793186.1">
    <property type="nucleotide sequence ID" value="NZ_CP155571.1"/>
</dbReference>
<evidence type="ECO:0000256" key="2">
    <source>
        <dbReference type="ARBA" id="ARBA00022679"/>
    </source>
</evidence>
<organism evidence="3 4">
    <name type="scientific">Sporomusa acidovorans (strain ATCC 49682 / DSM 3132 / Mol)</name>
    <dbReference type="NCBI Taxonomy" id="1123286"/>
    <lineage>
        <taxon>Bacteria</taxon>
        <taxon>Bacillati</taxon>
        <taxon>Bacillota</taxon>
        <taxon>Negativicutes</taxon>
        <taxon>Selenomonadales</taxon>
        <taxon>Sporomusaceae</taxon>
        <taxon>Sporomusa</taxon>
    </lineage>
</organism>
<dbReference type="PANTHER" id="PTHR13707:SF60">
    <property type="entry name" value="ACETATE COA-TRANSFERASE SUBUNIT ALPHA"/>
    <property type="match status" value="1"/>
</dbReference>
<dbReference type="Gene3D" id="3.40.1080.10">
    <property type="entry name" value="Glutaconate Coenzyme A-transferase"/>
    <property type="match status" value="1"/>
</dbReference>
<reference evidence="3" key="1">
    <citation type="submission" date="2024-05" db="EMBL/GenBank/DDBJ databases">
        <title>Isolation and characterization of Sporomusa carbonis sp. nov., a carboxydotrophic hydrogenogen in the genus of Sporomusa isolated from a charcoal burning pile.</title>
        <authorList>
            <person name="Boeer T."/>
            <person name="Rosenbaum F."/>
            <person name="Eysell L."/>
            <person name="Mueller V."/>
            <person name="Daniel R."/>
            <person name="Poehlein A."/>
        </authorList>
    </citation>
    <scope>NUCLEOTIDE SEQUENCE [LARGE SCALE GENOMIC DNA]</scope>
    <source>
        <strain evidence="3">DSM 3132</strain>
    </source>
</reference>
<name>A0ABZ3JA13_SPOA4</name>
<dbReference type="InterPro" id="IPR012791">
    <property type="entry name" value="3-oxoacid_CoA-transf_B"/>
</dbReference>
<dbReference type="Pfam" id="PF01144">
    <property type="entry name" value="CoA_trans"/>
    <property type="match status" value="1"/>
</dbReference>
<dbReference type="EMBL" id="CP155571">
    <property type="protein sequence ID" value="XFO74727.1"/>
    <property type="molecule type" value="Genomic_DNA"/>
</dbReference>
<keyword evidence="2 3" id="KW-0808">Transferase</keyword>
<keyword evidence="4" id="KW-1185">Reference proteome</keyword>
<accession>A0ABZ3JA13</accession>
<protein>
    <submittedName>
        <fullName evidence="3">Butyrate--acetoacetate CoA-transferase subunit B</fullName>
        <ecNumber evidence="3">2.8.3.9</ecNumber>
    </submittedName>
</protein>
<evidence type="ECO:0000313" key="4">
    <source>
        <dbReference type="Proteomes" id="UP000216052"/>
    </source>
</evidence>
<dbReference type="InterPro" id="IPR037171">
    <property type="entry name" value="NagB/RpiA_transferase-like"/>
</dbReference>
<gene>
    <name evidence="3" type="primary">ctfB</name>
    <name evidence="3" type="ORF">SPACI_048380</name>
</gene>
<sequence length="219" mass="22889">MDPKEMIARRAAKELSNGEIVNLGFGIPNAVANYVPEGVEVLLEAENGALVFGGAPKLGADDPDIGNAGGLPITMIPGSACFDLATSFCIIRGGHVNTTILGALEVDQEGNIANWATPVAPGKWSPGMGGAMDLVSGAKKVIATLIHTVKGNPKILKKCQLPLTGKGCVSKIITEKCVFEVTPQGLMLTELAEGVTVDELRSCTEAEFYVAPTVTHYQL</sequence>
<dbReference type="SMART" id="SM00882">
    <property type="entry name" value="CoA_trans"/>
    <property type="match status" value="1"/>
</dbReference>
<proteinExistence type="inferred from homology"/>
<dbReference type="InterPro" id="IPR004165">
    <property type="entry name" value="CoA_trans_fam_I"/>
</dbReference>
<comment type="similarity">
    <text evidence="1">Belongs to the 3-oxoacid CoA-transferase subunit B family.</text>
</comment>
<evidence type="ECO:0000256" key="1">
    <source>
        <dbReference type="ARBA" id="ARBA00007047"/>
    </source>
</evidence>
<dbReference type="EC" id="2.8.3.9" evidence="3"/>
<dbReference type="PANTHER" id="PTHR13707">
    <property type="entry name" value="KETOACID-COENZYME A TRANSFERASE"/>
    <property type="match status" value="1"/>
</dbReference>
<dbReference type="NCBIfam" id="TIGR02428">
    <property type="entry name" value="pcaJ_scoB_fam"/>
    <property type="match status" value="1"/>
</dbReference>
<evidence type="ECO:0000313" key="3">
    <source>
        <dbReference type="EMBL" id="XFO74727.1"/>
    </source>
</evidence>
<dbReference type="Proteomes" id="UP000216052">
    <property type="component" value="Chromosome"/>
</dbReference>